<name>A0A6G1ZAW9_9BACT</name>
<protein>
    <submittedName>
        <fullName evidence="7">RNA polymerase sigma-70 factor</fullName>
    </submittedName>
</protein>
<reference evidence="7" key="1">
    <citation type="journal article" date="2019" name="Nat. Med.">
        <title>A library of human gut bacterial isolates paired with longitudinal multiomics data enables mechanistic microbiome research.</title>
        <authorList>
            <person name="Poyet M."/>
            <person name="Groussin M."/>
            <person name="Gibbons S.M."/>
            <person name="Avila-Pacheco J."/>
            <person name="Jiang X."/>
            <person name="Kearney S.M."/>
            <person name="Perrotta A.R."/>
            <person name="Berdy B."/>
            <person name="Zhao S."/>
            <person name="Lieberman T.D."/>
            <person name="Swanson P.K."/>
            <person name="Smith M."/>
            <person name="Roesemann S."/>
            <person name="Alexander J.E."/>
            <person name="Rich S.A."/>
            <person name="Livny J."/>
            <person name="Vlamakis H."/>
            <person name="Clish C."/>
            <person name="Bullock K."/>
            <person name="Deik A."/>
            <person name="Scott J."/>
            <person name="Pierce K.A."/>
            <person name="Xavier R.J."/>
            <person name="Alm E.J."/>
        </authorList>
    </citation>
    <scope>NUCLEOTIDE SEQUENCE</scope>
    <source>
        <strain evidence="7">BIOML-A4</strain>
    </source>
</reference>
<dbReference type="InterPro" id="IPR039425">
    <property type="entry name" value="RNA_pol_sigma-70-like"/>
</dbReference>
<keyword evidence="4" id="KW-0804">Transcription</keyword>
<dbReference type="InterPro" id="IPR014284">
    <property type="entry name" value="RNA_pol_sigma-70_dom"/>
</dbReference>
<evidence type="ECO:0000256" key="1">
    <source>
        <dbReference type="ARBA" id="ARBA00010641"/>
    </source>
</evidence>
<dbReference type="Gene3D" id="1.10.1740.10">
    <property type="match status" value="1"/>
</dbReference>
<proteinExistence type="inferred from homology"/>
<evidence type="ECO:0000256" key="3">
    <source>
        <dbReference type="ARBA" id="ARBA00023082"/>
    </source>
</evidence>
<keyword evidence="3" id="KW-0731">Sigma factor</keyword>
<dbReference type="NCBIfam" id="TIGR02937">
    <property type="entry name" value="sigma70-ECF"/>
    <property type="match status" value="1"/>
</dbReference>
<dbReference type="InterPro" id="IPR007627">
    <property type="entry name" value="RNA_pol_sigma70_r2"/>
</dbReference>
<dbReference type="InterPro" id="IPR014327">
    <property type="entry name" value="RNA_pol_sigma70_bacteroid"/>
</dbReference>
<dbReference type="EMBL" id="WKLP01000005">
    <property type="protein sequence ID" value="MRY10928.1"/>
    <property type="molecule type" value="Genomic_DNA"/>
</dbReference>
<comment type="caution">
    <text evidence="7">The sequence shown here is derived from an EMBL/GenBank/DDBJ whole genome shotgun (WGS) entry which is preliminary data.</text>
</comment>
<dbReference type="Pfam" id="PF04542">
    <property type="entry name" value="Sigma70_r2"/>
    <property type="match status" value="1"/>
</dbReference>
<accession>A0A6G1ZAW9</accession>
<keyword evidence="2" id="KW-0805">Transcription regulation</keyword>
<dbReference type="CDD" id="cd06171">
    <property type="entry name" value="Sigma70_r4"/>
    <property type="match status" value="1"/>
</dbReference>
<evidence type="ECO:0000259" key="6">
    <source>
        <dbReference type="Pfam" id="PF08281"/>
    </source>
</evidence>
<dbReference type="InterPro" id="IPR036388">
    <property type="entry name" value="WH-like_DNA-bd_sf"/>
</dbReference>
<dbReference type="SUPFAM" id="SSF88946">
    <property type="entry name" value="Sigma2 domain of RNA polymerase sigma factors"/>
    <property type="match status" value="1"/>
</dbReference>
<dbReference type="InterPro" id="IPR013325">
    <property type="entry name" value="RNA_pol_sigma_r2"/>
</dbReference>
<dbReference type="NCBIfam" id="TIGR02985">
    <property type="entry name" value="Sig70_bacteroi1"/>
    <property type="match status" value="1"/>
</dbReference>
<dbReference type="GO" id="GO:0003677">
    <property type="term" value="F:DNA binding"/>
    <property type="evidence" value="ECO:0007669"/>
    <property type="project" value="InterPro"/>
</dbReference>
<dbReference type="SUPFAM" id="SSF88659">
    <property type="entry name" value="Sigma3 and sigma4 domains of RNA polymerase sigma factors"/>
    <property type="match status" value="1"/>
</dbReference>
<dbReference type="Gene3D" id="1.10.10.10">
    <property type="entry name" value="Winged helix-like DNA-binding domain superfamily/Winged helix DNA-binding domain"/>
    <property type="match status" value="1"/>
</dbReference>
<comment type="similarity">
    <text evidence="1">Belongs to the sigma-70 factor family. ECF subfamily.</text>
</comment>
<evidence type="ECO:0000256" key="4">
    <source>
        <dbReference type="ARBA" id="ARBA00023163"/>
    </source>
</evidence>
<dbReference type="InterPro" id="IPR013324">
    <property type="entry name" value="RNA_pol_sigma_r3/r4-like"/>
</dbReference>
<feature type="domain" description="RNA polymerase sigma-70 region 2" evidence="5">
    <location>
        <begin position="45"/>
        <end position="109"/>
    </location>
</feature>
<sequence>MCFTFLSCNIVSVKGSNIYNTIVEIHETELIAGLKSGESRAYRTLFDNYYHLLFRIACQYVRDDTVADTIVGDVLSHIWETRESLHITSSLQAYLVCCIRNYAINYQKKLFADREISIDDYEEYPEAILQGLFLSDEYPLGQLLEKELNEQILLEINKLPRETRQVFIFSRIEELAYDEIADKVGISVNTVKYHIKQALSTLRTRMKGYLSSILF</sequence>
<feature type="domain" description="RNA polymerase sigma factor 70 region 4 type 2" evidence="6">
    <location>
        <begin position="150"/>
        <end position="202"/>
    </location>
</feature>
<dbReference type="AlphaFoldDB" id="A0A6G1ZAW9"/>
<dbReference type="Pfam" id="PF08281">
    <property type="entry name" value="Sigma70_r4_2"/>
    <property type="match status" value="1"/>
</dbReference>
<dbReference type="PANTHER" id="PTHR43133:SF46">
    <property type="entry name" value="RNA POLYMERASE SIGMA-70 FACTOR ECF SUBFAMILY"/>
    <property type="match status" value="1"/>
</dbReference>
<evidence type="ECO:0000259" key="5">
    <source>
        <dbReference type="Pfam" id="PF04542"/>
    </source>
</evidence>
<dbReference type="GO" id="GO:0006352">
    <property type="term" value="P:DNA-templated transcription initiation"/>
    <property type="evidence" value="ECO:0007669"/>
    <property type="project" value="InterPro"/>
</dbReference>
<dbReference type="InterPro" id="IPR013249">
    <property type="entry name" value="RNA_pol_sigma70_r4_t2"/>
</dbReference>
<dbReference type="GO" id="GO:0016987">
    <property type="term" value="F:sigma factor activity"/>
    <property type="evidence" value="ECO:0007669"/>
    <property type="project" value="UniProtKB-KW"/>
</dbReference>
<dbReference type="PANTHER" id="PTHR43133">
    <property type="entry name" value="RNA POLYMERASE ECF-TYPE SIGMA FACTO"/>
    <property type="match status" value="1"/>
</dbReference>
<evidence type="ECO:0000313" key="7">
    <source>
        <dbReference type="EMBL" id="MRY10928.1"/>
    </source>
</evidence>
<organism evidence="7">
    <name type="scientific">Parabacteroides goldsteinii</name>
    <dbReference type="NCBI Taxonomy" id="328812"/>
    <lineage>
        <taxon>Bacteria</taxon>
        <taxon>Pseudomonadati</taxon>
        <taxon>Bacteroidota</taxon>
        <taxon>Bacteroidia</taxon>
        <taxon>Bacteroidales</taxon>
        <taxon>Tannerellaceae</taxon>
        <taxon>Parabacteroides</taxon>
    </lineage>
</organism>
<gene>
    <name evidence="7" type="ORF">GKE01_05510</name>
</gene>
<evidence type="ECO:0000256" key="2">
    <source>
        <dbReference type="ARBA" id="ARBA00023015"/>
    </source>
</evidence>